<keyword evidence="4" id="KW-1185">Reference proteome</keyword>
<dbReference type="Proteomes" id="UP000321525">
    <property type="component" value="Unassembled WGS sequence"/>
</dbReference>
<evidence type="ECO:0000313" key="2">
    <source>
        <dbReference type="EMBL" id="TWX61919.1"/>
    </source>
</evidence>
<evidence type="ECO:0000313" key="5">
    <source>
        <dbReference type="Proteomes" id="UP000321917"/>
    </source>
</evidence>
<feature type="compositionally biased region" description="Basic and acidic residues" evidence="1">
    <location>
        <begin position="90"/>
        <end position="102"/>
    </location>
</feature>
<proteinExistence type="predicted"/>
<feature type="region of interest" description="Disordered" evidence="1">
    <location>
        <begin position="31"/>
        <end position="57"/>
    </location>
</feature>
<dbReference type="OrthoDB" id="6228759at2"/>
<evidence type="ECO:0000313" key="3">
    <source>
        <dbReference type="EMBL" id="TWX71251.1"/>
    </source>
</evidence>
<organism evidence="3 5">
    <name type="scientific">Colwellia hornerae</name>
    <dbReference type="NCBI Taxonomy" id="89402"/>
    <lineage>
        <taxon>Bacteria</taxon>
        <taxon>Pseudomonadati</taxon>
        <taxon>Pseudomonadota</taxon>
        <taxon>Gammaproteobacteria</taxon>
        <taxon>Alteromonadales</taxon>
        <taxon>Colwelliaceae</taxon>
        <taxon>Colwellia</taxon>
    </lineage>
</organism>
<gene>
    <name evidence="2" type="ORF">ESZ26_04710</name>
    <name evidence="3" type="ORF">ESZ27_02290</name>
</gene>
<feature type="region of interest" description="Disordered" evidence="1">
    <location>
        <begin position="74"/>
        <end position="111"/>
    </location>
</feature>
<evidence type="ECO:0000313" key="4">
    <source>
        <dbReference type="Proteomes" id="UP000321525"/>
    </source>
</evidence>
<dbReference type="Proteomes" id="UP000321917">
    <property type="component" value="Unassembled WGS sequence"/>
</dbReference>
<accession>A0A5C6QRL8</accession>
<feature type="compositionally biased region" description="Polar residues" evidence="1">
    <location>
        <begin position="40"/>
        <end position="51"/>
    </location>
</feature>
<dbReference type="RefSeq" id="WP_146798482.1">
    <property type="nucleotide sequence ID" value="NZ_VOLP01000006.1"/>
</dbReference>
<sequence length="111" mass="12955">MYNKTITNEWTTKVDVLIDLLPAANQVKIAQSKKDKRQANKYNRQMNSAVSLPNVAGDTENGLRIKKMLWTGPERRSSADRRHLKNKRGRWLESRDRNDRRTTQYAISVKI</sequence>
<reference evidence="3 5" key="1">
    <citation type="submission" date="2019-07" db="EMBL/GenBank/DDBJ databases">
        <title>Genomes of sea-ice associated Colwellia species.</title>
        <authorList>
            <person name="Bowman J.P."/>
        </authorList>
    </citation>
    <scope>NUCLEOTIDE SEQUENCE [LARGE SCALE GENOMIC DNA]</scope>
    <source>
        <strain evidence="2 4">ACAM 607</strain>
        <strain evidence="3 5">IC036</strain>
    </source>
</reference>
<evidence type="ECO:0000256" key="1">
    <source>
        <dbReference type="SAM" id="MobiDB-lite"/>
    </source>
</evidence>
<protein>
    <submittedName>
        <fullName evidence="3">Uncharacterized protein</fullName>
    </submittedName>
</protein>
<dbReference type="EMBL" id="VOLQ01000003">
    <property type="protein sequence ID" value="TWX71251.1"/>
    <property type="molecule type" value="Genomic_DNA"/>
</dbReference>
<name>A0A5C6QRL8_9GAMM</name>
<dbReference type="EMBL" id="VOLR01000005">
    <property type="protein sequence ID" value="TWX61919.1"/>
    <property type="molecule type" value="Genomic_DNA"/>
</dbReference>
<comment type="caution">
    <text evidence="3">The sequence shown here is derived from an EMBL/GenBank/DDBJ whole genome shotgun (WGS) entry which is preliminary data.</text>
</comment>
<dbReference type="AlphaFoldDB" id="A0A5C6QRL8"/>